<accession>A0AAD4SME6</accession>
<gene>
    <name evidence="5" type="ORF">MKW98_012028</name>
</gene>
<dbReference type="InterPro" id="IPR019734">
    <property type="entry name" value="TPR_rpt"/>
</dbReference>
<feature type="repeat" description="TPR" evidence="3">
    <location>
        <begin position="254"/>
        <end position="288"/>
    </location>
</feature>
<sequence>MENLKTDSPISRRIATAFLDFLKSVEPAAGVDVEGLEVVREVLEEVFKLNPSSIDDRSQPGLLVEFFRSLDADKANEMETDPSPQLTSTEFPSTSSLCSSFRNLSEASNSLGKDTAEGSQVLEASEDELLRQFLGALDRVGFFNSKNDEDDTDKDLDPVDIAVGLFHEAIAEMGRSGIQLNLTNLADTLKSRGNKAVQSKSYSEAIDLYSYAIALCDNNAVYYCNRAAAYTQIQKYVEAIGDCQKSIAIDPRYSKAYSRLGLVYYAQGNYRDAISQGFNKALRLDPSSESIKENMRVAKQKLIEEMYRNQGAGPSTNNNQEQNGQPRGGSWSSHGIPTTASFTLPFSVGSLPSELGDFANMFMNMRGNAHPGPQQSQENNGSDRSRNEQQPQPEIRMDINIEGQETLPEELMGSWRSMMGMFASGGVPQSQQQQPQQPEGDMNNRGPTPN</sequence>
<dbReference type="InterPro" id="IPR047150">
    <property type="entry name" value="SGT"/>
</dbReference>
<dbReference type="Proteomes" id="UP001202328">
    <property type="component" value="Unassembled WGS sequence"/>
</dbReference>
<dbReference type="GO" id="GO:0060090">
    <property type="term" value="F:molecular adaptor activity"/>
    <property type="evidence" value="ECO:0007669"/>
    <property type="project" value="TreeGrafter"/>
</dbReference>
<dbReference type="Gene3D" id="1.25.40.10">
    <property type="entry name" value="Tetratricopeptide repeat domain"/>
    <property type="match status" value="1"/>
</dbReference>
<evidence type="ECO:0008006" key="7">
    <source>
        <dbReference type="Google" id="ProtNLM"/>
    </source>
</evidence>
<dbReference type="PANTHER" id="PTHR45831:SF2">
    <property type="entry name" value="LD24721P"/>
    <property type="match status" value="1"/>
</dbReference>
<dbReference type="InterPro" id="IPR011990">
    <property type="entry name" value="TPR-like_helical_dom_sf"/>
</dbReference>
<keyword evidence="2 3" id="KW-0802">TPR repeat</keyword>
<reference evidence="5" key="1">
    <citation type="submission" date="2022-04" db="EMBL/GenBank/DDBJ databases">
        <title>A functionally conserved STORR gene fusion in Papaver species that diverged 16.8 million years ago.</title>
        <authorList>
            <person name="Catania T."/>
        </authorList>
    </citation>
    <scope>NUCLEOTIDE SEQUENCE</scope>
    <source>
        <strain evidence="5">S-188037</strain>
    </source>
</reference>
<protein>
    <recommendedName>
        <fullName evidence="7">SGTA homodimerisation domain-containing protein</fullName>
    </recommendedName>
</protein>
<dbReference type="AlphaFoldDB" id="A0AAD4SME6"/>
<evidence type="ECO:0000313" key="6">
    <source>
        <dbReference type="Proteomes" id="UP001202328"/>
    </source>
</evidence>
<evidence type="ECO:0000313" key="5">
    <source>
        <dbReference type="EMBL" id="KAI3912217.1"/>
    </source>
</evidence>
<dbReference type="EMBL" id="JAJJMB010009816">
    <property type="protein sequence ID" value="KAI3912217.1"/>
    <property type="molecule type" value="Genomic_DNA"/>
</dbReference>
<dbReference type="SMART" id="SM00028">
    <property type="entry name" value="TPR"/>
    <property type="match status" value="3"/>
</dbReference>
<dbReference type="FunFam" id="1.25.40.10:FF:000330">
    <property type="entry name" value="Tetratricopeptide repeat (TPR)-like superfamily protein"/>
    <property type="match status" value="1"/>
</dbReference>
<dbReference type="Pfam" id="PF13181">
    <property type="entry name" value="TPR_8"/>
    <property type="match status" value="1"/>
</dbReference>
<feature type="compositionally biased region" description="Polar residues" evidence="4">
    <location>
        <begin position="312"/>
        <end position="336"/>
    </location>
</feature>
<dbReference type="GO" id="GO:0072380">
    <property type="term" value="C:TRC complex"/>
    <property type="evidence" value="ECO:0007669"/>
    <property type="project" value="TreeGrafter"/>
</dbReference>
<evidence type="ECO:0000256" key="4">
    <source>
        <dbReference type="SAM" id="MobiDB-lite"/>
    </source>
</evidence>
<keyword evidence="6" id="KW-1185">Reference proteome</keyword>
<proteinExistence type="predicted"/>
<dbReference type="SUPFAM" id="SSF48452">
    <property type="entry name" value="TPR-like"/>
    <property type="match status" value="1"/>
</dbReference>
<evidence type="ECO:0000256" key="1">
    <source>
        <dbReference type="ARBA" id="ARBA00022737"/>
    </source>
</evidence>
<comment type="caution">
    <text evidence="5">The sequence shown here is derived from an EMBL/GenBank/DDBJ whole genome shotgun (WGS) entry which is preliminary data.</text>
</comment>
<dbReference type="GO" id="GO:0006620">
    <property type="term" value="P:post-translational protein targeting to endoplasmic reticulum membrane"/>
    <property type="evidence" value="ECO:0007669"/>
    <property type="project" value="TreeGrafter"/>
</dbReference>
<feature type="region of interest" description="Disordered" evidence="4">
    <location>
        <begin position="363"/>
        <end position="450"/>
    </location>
</feature>
<evidence type="ECO:0000256" key="3">
    <source>
        <dbReference type="PROSITE-ProRule" id="PRU00339"/>
    </source>
</evidence>
<feature type="compositionally biased region" description="Low complexity" evidence="4">
    <location>
        <begin position="428"/>
        <end position="438"/>
    </location>
</feature>
<keyword evidence="1" id="KW-0677">Repeat</keyword>
<feature type="repeat" description="TPR" evidence="3">
    <location>
        <begin position="220"/>
        <end position="253"/>
    </location>
</feature>
<dbReference type="PANTHER" id="PTHR45831">
    <property type="entry name" value="LD24721P"/>
    <property type="match status" value="1"/>
</dbReference>
<name>A0AAD4SME6_9MAGN</name>
<dbReference type="PROSITE" id="PS50005">
    <property type="entry name" value="TPR"/>
    <property type="match status" value="2"/>
</dbReference>
<feature type="region of interest" description="Disordered" evidence="4">
    <location>
        <begin position="309"/>
        <end position="336"/>
    </location>
</feature>
<evidence type="ECO:0000256" key="2">
    <source>
        <dbReference type="ARBA" id="ARBA00022803"/>
    </source>
</evidence>
<dbReference type="Pfam" id="PF00515">
    <property type="entry name" value="TPR_1"/>
    <property type="match status" value="1"/>
</dbReference>
<organism evidence="5 6">
    <name type="scientific">Papaver atlanticum</name>
    <dbReference type="NCBI Taxonomy" id="357466"/>
    <lineage>
        <taxon>Eukaryota</taxon>
        <taxon>Viridiplantae</taxon>
        <taxon>Streptophyta</taxon>
        <taxon>Embryophyta</taxon>
        <taxon>Tracheophyta</taxon>
        <taxon>Spermatophyta</taxon>
        <taxon>Magnoliopsida</taxon>
        <taxon>Ranunculales</taxon>
        <taxon>Papaveraceae</taxon>
        <taxon>Papaveroideae</taxon>
        <taxon>Papaver</taxon>
    </lineage>
</organism>
<dbReference type="GO" id="GO:0016020">
    <property type="term" value="C:membrane"/>
    <property type="evidence" value="ECO:0007669"/>
    <property type="project" value="TreeGrafter"/>
</dbReference>